<comment type="similarity">
    <text evidence="1">Belongs to the Gfo/Idh/MocA family.</text>
</comment>
<evidence type="ECO:0000256" key="2">
    <source>
        <dbReference type="ARBA" id="ARBA00023002"/>
    </source>
</evidence>
<dbReference type="SUPFAM" id="SSF51735">
    <property type="entry name" value="NAD(P)-binding Rossmann-fold domains"/>
    <property type="match status" value="1"/>
</dbReference>
<accession>A0A4R5A7G5</accession>
<dbReference type="OrthoDB" id="256869at2"/>
<proteinExistence type="inferred from homology"/>
<dbReference type="PANTHER" id="PTHR42840">
    <property type="entry name" value="NAD(P)-BINDING ROSSMANN-FOLD SUPERFAMILY PROTEIN-RELATED"/>
    <property type="match status" value="1"/>
</dbReference>
<dbReference type="EMBL" id="SMLB01000050">
    <property type="protein sequence ID" value="TDD65552.1"/>
    <property type="molecule type" value="Genomic_DNA"/>
</dbReference>
<sequence>MTGGGVEAMGGDIRVILVGAGRAGLVHGRNLASGVRGARLVGVCEPDDATRESALAELGCEHGFADPMDAVAHDAADALVVASPTFTHAEVAIAALKAGRHVLCEKPLASSLDEAYAIRETARSSDAVFLMGFMRRFDTGFARAAERLEAGDIGEPLLVRSTGRGPGLPPQWAWNVDLSGGLIAEVNAHDLDTVRWLTGQEYRRVYAVGRARKRRDLSERHPGFVDLVTATFEMSGDAIGLVDGACPAGYGYDARVEIYGSEGMLLVGDIRANHTLLVRRDGVVADPVASWRTLFAEAYRAEDQHLAAVVHGIEEPRTTVDDGVAALEAAVATNRSMAAGEPIEFDTVRG</sequence>
<dbReference type="Proteomes" id="UP000295217">
    <property type="component" value="Unassembled WGS sequence"/>
</dbReference>
<dbReference type="GO" id="GO:0000166">
    <property type="term" value="F:nucleotide binding"/>
    <property type="evidence" value="ECO:0007669"/>
    <property type="project" value="InterPro"/>
</dbReference>
<evidence type="ECO:0008006" key="7">
    <source>
        <dbReference type="Google" id="ProtNLM"/>
    </source>
</evidence>
<evidence type="ECO:0000313" key="5">
    <source>
        <dbReference type="EMBL" id="TDD65552.1"/>
    </source>
</evidence>
<dbReference type="GO" id="GO:0016491">
    <property type="term" value="F:oxidoreductase activity"/>
    <property type="evidence" value="ECO:0007669"/>
    <property type="project" value="UniProtKB-KW"/>
</dbReference>
<dbReference type="Gene3D" id="3.40.50.720">
    <property type="entry name" value="NAD(P)-binding Rossmann-like Domain"/>
    <property type="match status" value="1"/>
</dbReference>
<feature type="domain" description="GFO/IDH/MocA-like oxidoreductase" evidence="4">
    <location>
        <begin position="141"/>
        <end position="265"/>
    </location>
</feature>
<dbReference type="InterPro" id="IPR036291">
    <property type="entry name" value="NAD(P)-bd_dom_sf"/>
</dbReference>
<reference evidence="5 6" key="1">
    <citation type="submission" date="2019-02" db="EMBL/GenBank/DDBJ databases">
        <title>Draft genome sequences of novel Actinobacteria.</title>
        <authorList>
            <person name="Sahin N."/>
            <person name="Ay H."/>
            <person name="Saygin H."/>
        </authorList>
    </citation>
    <scope>NUCLEOTIDE SEQUENCE [LARGE SCALE GENOMIC DNA]</scope>
    <source>
        <strain evidence="5 6">8K307</strain>
    </source>
</reference>
<keyword evidence="6" id="KW-1185">Reference proteome</keyword>
<feature type="domain" description="Gfo/Idh/MocA-like oxidoreductase N-terminal" evidence="3">
    <location>
        <begin position="13"/>
        <end position="133"/>
    </location>
</feature>
<evidence type="ECO:0000259" key="4">
    <source>
        <dbReference type="Pfam" id="PF22725"/>
    </source>
</evidence>
<gene>
    <name evidence="5" type="ORF">E1262_24910</name>
</gene>
<dbReference type="AlphaFoldDB" id="A0A4R5A7G5"/>
<comment type="caution">
    <text evidence="5">The sequence shown here is derived from an EMBL/GenBank/DDBJ whole genome shotgun (WGS) entry which is preliminary data.</text>
</comment>
<organism evidence="5 6">
    <name type="scientific">Jiangella aurantiaca</name>
    <dbReference type="NCBI Taxonomy" id="2530373"/>
    <lineage>
        <taxon>Bacteria</taxon>
        <taxon>Bacillati</taxon>
        <taxon>Actinomycetota</taxon>
        <taxon>Actinomycetes</taxon>
        <taxon>Jiangellales</taxon>
        <taxon>Jiangellaceae</taxon>
        <taxon>Jiangella</taxon>
    </lineage>
</organism>
<dbReference type="Pfam" id="PF22725">
    <property type="entry name" value="GFO_IDH_MocA_C3"/>
    <property type="match status" value="1"/>
</dbReference>
<evidence type="ECO:0000313" key="6">
    <source>
        <dbReference type="Proteomes" id="UP000295217"/>
    </source>
</evidence>
<dbReference type="InterPro" id="IPR000683">
    <property type="entry name" value="Gfo/Idh/MocA-like_OxRdtase_N"/>
</dbReference>
<protein>
    <recommendedName>
        <fullName evidence="7">Oxidoreductase</fullName>
    </recommendedName>
</protein>
<dbReference type="Gene3D" id="3.30.360.10">
    <property type="entry name" value="Dihydrodipicolinate Reductase, domain 2"/>
    <property type="match status" value="1"/>
</dbReference>
<dbReference type="Pfam" id="PF01408">
    <property type="entry name" value="GFO_IDH_MocA"/>
    <property type="match status" value="1"/>
</dbReference>
<keyword evidence="2" id="KW-0560">Oxidoreductase</keyword>
<evidence type="ECO:0000256" key="1">
    <source>
        <dbReference type="ARBA" id="ARBA00010928"/>
    </source>
</evidence>
<evidence type="ECO:0000259" key="3">
    <source>
        <dbReference type="Pfam" id="PF01408"/>
    </source>
</evidence>
<dbReference type="InterPro" id="IPR055170">
    <property type="entry name" value="GFO_IDH_MocA-like_dom"/>
</dbReference>
<dbReference type="PANTHER" id="PTHR42840:SF3">
    <property type="entry name" value="BINDING ROSSMANN FOLD OXIDOREDUCTASE, PUTATIVE (AFU_ORTHOLOGUE AFUA_2G10240)-RELATED"/>
    <property type="match status" value="1"/>
</dbReference>
<dbReference type="SUPFAM" id="SSF55347">
    <property type="entry name" value="Glyceraldehyde-3-phosphate dehydrogenase-like, C-terminal domain"/>
    <property type="match status" value="1"/>
</dbReference>
<name>A0A4R5A7G5_9ACTN</name>